<dbReference type="Proteomes" id="UP000260983">
    <property type="component" value="Unassembled WGS sequence"/>
</dbReference>
<dbReference type="AlphaFoldDB" id="A0A3E5BCH9"/>
<evidence type="ECO:0000313" key="3">
    <source>
        <dbReference type="EMBL" id="RGN35288.1"/>
    </source>
</evidence>
<proteinExistence type="predicted"/>
<sequence length="289" mass="32920">MAMIYNSIPYFPTQVNLFEEVSMELIEAKYGMKAETAVMKLICKIYKENGYYLHWNDEQCVLFSNKAGKEIAADEMQGIVDILIEKGFFDKGSYEEHCILTSVNIQKVWLDATKRRRRDLASLPYMLVKPEEDKKGDQDGKSDKDNKDSREADGMQNPENSVQDADSLPEIADNSGQSKTEQNKADENKGLPPLTPPPGEDVDVWRRYSFIEFPGYAYNKSTHNLECLLLSLDELHINDPDDIKAILKLSDYGRLGNGVWKIIHNTRWSVVLNNGKYIIGALNKTRKQG</sequence>
<evidence type="ECO:0000259" key="2">
    <source>
        <dbReference type="Pfam" id="PF14297"/>
    </source>
</evidence>
<feature type="region of interest" description="Disordered" evidence="1">
    <location>
        <begin position="128"/>
        <end position="200"/>
    </location>
</feature>
<reference evidence="3 4" key="1">
    <citation type="submission" date="2018-08" db="EMBL/GenBank/DDBJ databases">
        <title>A genome reference for cultivated species of the human gut microbiota.</title>
        <authorList>
            <person name="Zou Y."/>
            <person name="Xue W."/>
            <person name="Luo G."/>
        </authorList>
    </citation>
    <scope>NUCLEOTIDE SEQUENCE [LARGE SCALE GENOMIC DNA]</scope>
    <source>
        <strain evidence="3 4">OM05-15BH</strain>
    </source>
</reference>
<dbReference type="InterPro" id="IPR025400">
    <property type="entry name" value="Lin1244/Lin1753-like_N"/>
</dbReference>
<dbReference type="EMBL" id="QSUL01000007">
    <property type="protein sequence ID" value="RGN35288.1"/>
    <property type="molecule type" value="Genomic_DNA"/>
</dbReference>
<feature type="compositionally biased region" description="Basic and acidic residues" evidence="1">
    <location>
        <begin position="129"/>
        <end position="153"/>
    </location>
</feature>
<organism evidence="3 4">
    <name type="scientific">Bacteroides oleiciplenus</name>
    <dbReference type="NCBI Taxonomy" id="626931"/>
    <lineage>
        <taxon>Bacteria</taxon>
        <taxon>Pseudomonadati</taxon>
        <taxon>Bacteroidota</taxon>
        <taxon>Bacteroidia</taxon>
        <taxon>Bacteroidales</taxon>
        <taxon>Bacteroidaceae</taxon>
        <taxon>Bacteroides</taxon>
    </lineage>
</organism>
<comment type="caution">
    <text evidence="3">The sequence shown here is derived from an EMBL/GenBank/DDBJ whole genome shotgun (WGS) entry which is preliminary data.</text>
</comment>
<dbReference type="RefSeq" id="WP_044137555.1">
    <property type="nucleotide sequence ID" value="NZ_CABKRN010000001.1"/>
</dbReference>
<dbReference type="PANTHER" id="PTHR39196:SF1">
    <property type="entry name" value="PRIMOSOME, DNAD SUBUNIT"/>
    <property type="match status" value="1"/>
</dbReference>
<dbReference type="Pfam" id="PF14297">
    <property type="entry name" value="Lin1244_N"/>
    <property type="match status" value="1"/>
</dbReference>
<feature type="domain" description="Lin1244/Lin1753-like N-terminal" evidence="2">
    <location>
        <begin position="10"/>
        <end position="105"/>
    </location>
</feature>
<dbReference type="PANTHER" id="PTHR39196">
    <property type="entry name" value="PRIMOSOME, DNAD SUBUNIT"/>
    <property type="match status" value="1"/>
</dbReference>
<evidence type="ECO:0000256" key="1">
    <source>
        <dbReference type="SAM" id="MobiDB-lite"/>
    </source>
</evidence>
<name>A0A3E5BCH9_9BACE</name>
<gene>
    <name evidence="3" type="ORF">DXB65_11710</name>
</gene>
<accession>A0A3E5BCH9</accession>
<protein>
    <submittedName>
        <fullName evidence="3">DUF4373 domain-containing protein</fullName>
    </submittedName>
</protein>
<evidence type="ECO:0000313" key="4">
    <source>
        <dbReference type="Proteomes" id="UP000260983"/>
    </source>
</evidence>